<evidence type="ECO:0000313" key="3">
    <source>
        <dbReference type="Proteomes" id="UP000694556"/>
    </source>
</evidence>
<dbReference type="Ensembl" id="ENSCMMT00000028056.1">
    <property type="protein sequence ID" value="ENSCMMP00000025644.1"/>
    <property type="gene ID" value="ENSCMMG00000015840.1"/>
</dbReference>
<proteinExistence type="predicted"/>
<evidence type="ECO:0000313" key="2">
    <source>
        <dbReference type="Ensembl" id="ENSCMMP00000025644.1"/>
    </source>
</evidence>
<organism evidence="2 3">
    <name type="scientific">Cairina moschata</name>
    <name type="common">Muscovy duck</name>
    <dbReference type="NCBI Taxonomy" id="8855"/>
    <lineage>
        <taxon>Eukaryota</taxon>
        <taxon>Metazoa</taxon>
        <taxon>Chordata</taxon>
        <taxon>Craniata</taxon>
        <taxon>Vertebrata</taxon>
        <taxon>Euteleostomi</taxon>
        <taxon>Archelosauria</taxon>
        <taxon>Archosauria</taxon>
        <taxon>Dinosauria</taxon>
        <taxon>Saurischia</taxon>
        <taxon>Theropoda</taxon>
        <taxon>Coelurosauria</taxon>
        <taxon>Aves</taxon>
        <taxon>Neognathae</taxon>
        <taxon>Galloanserae</taxon>
        <taxon>Anseriformes</taxon>
        <taxon>Anatidae</taxon>
        <taxon>Anatinae</taxon>
        <taxon>Cairina</taxon>
    </lineage>
</organism>
<evidence type="ECO:0000256" key="1">
    <source>
        <dbReference type="SAM" id="Phobius"/>
    </source>
</evidence>
<sequence length="76" mass="8896">MICTFLLAFHSASFLIQFYSTLYSSILPYSIQFLIPLLSLALWLTLTLIFETQMFDVVKYRLLCHDLLHLTASFTR</sequence>
<keyword evidence="1" id="KW-1133">Transmembrane helix</keyword>
<keyword evidence="1" id="KW-0472">Membrane</keyword>
<keyword evidence="1" id="KW-0812">Transmembrane</keyword>
<dbReference type="AlphaFoldDB" id="A0A8C3CTS1"/>
<protein>
    <submittedName>
        <fullName evidence="2">Uncharacterized protein</fullName>
    </submittedName>
</protein>
<name>A0A8C3CTS1_CAIMO</name>
<accession>A0A8C3CTS1</accession>
<feature type="transmembrane region" description="Helical" evidence="1">
    <location>
        <begin position="30"/>
        <end position="50"/>
    </location>
</feature>
<dbReference type="Proteomes" id="UP000694556">
    <property type="component" value="Chromosome 2"/>
</dbReference>
<keyword evidence="3" id="KW-1185">Reference proteome</keyword>
<reference evidence="2" key="3">
    <citation type="submission" date="2025-09" db="UniProtKB">
        <authorList>
            <consortium name="Ensembl"/>
        </authorList>
    </citation>
    <scope>IDENTIFICATION</scope>
</reference>
<reference evidence="2" key="1">
    <citation type="submission" date="2018-09" db="EMBL/GenBank/DDBJ databases">
        <title>Common duck and Muscovy duck high density SNP chip.</title>
        <authorList>
            <person name="Vignal A."/>
            <person name="Thebault N."/>
            <person name="Warren W.C."/>
        </authorList>
    </citation>
    <scope>NUCLEOTIDE SEQUENCE [LARGE SCALE GENOMIC DNA]</scope>
</reference>
<reference evidence="2" key="2">
    <citation type="submission" date="2025-08" db="UniProtKB">
        <authorList>
            <consortium name="Ensembl"/>
        </authorList>
    </citation>
    <scope>IDENTIFICATION</scope>
</reference>